<dbReference type="InterPro" id="IPR029071">
    <property type="entry name" value="Ubiquitin-like_domsf"/>
</dbReference>
<evidence type="ECO:0000313" key="4">
    <source>
        <dbReference type="Proteomes" id="UP001178507"/>
    </source>
</evidence>
<gene>
    <name evidence="3" type="ORF">EVOR1521_LOCUS30780</name>
</gene>
<accession>A0AA36NEM3</accession>
<comment type="caution">
    <text evidence="3">The sequence shown here is derived from an EMBL/GenBank/DDBJ whole genome shotgun (WGS) entry which is preliminary data.</text>
</comment>
<reference evidence="3" key="1">
    <citation type="submission" date="2023-08" db="EMBL/GenBank/DDBJ databases">
        <authorList>
            <person name="Chen Y."/>
            <person name="Shah S."/>
            <person name="Dougan E. K."/>
            <person name="Thang M."/>
            <person name="Chan C."/>
        </authorList>
    </citation>
    <scope>NUCLEOTIDE SEQUENCE</scope>
</reference>
<feature type="compositionally biased region" description="Basic residues" evidence="1">
    <location>
        <begin position="94"/>
        <end position="103"/>
    </location>
</feature>
<evidence type="ECO:0000313" key="3">
    <source>
        <dbReference type="EMBL" id="CAJ1409760.1"/>
    </source>
</evidence>
<organism evidence="3 4">
    <name type="scientific">Effrenium voratum</name>
    <dbReference type="NCBI Taxonomy" id="2562239"/>
    <lineage>
        <taxon>Eukaryota</taxon>
        <taxon>Sar</taxon>
        <taxon>Alveolata</taxon>
        <taxon>Dinophyceae</taxon>
        <taxon>Suessiales</taxon>
        <taxon>Symbiodiniaceae</taxon>
        <taxon>Effrenium</taxon>
    </lineage>
</organism>
<proteinExistence type="predicted"/>
<dbReference type="Proteomes" id="UP001178507">
    <property type="component" value="Unassembled WGS sequence"/>
</dbReference>
<dbReference type="PROSITE" id="PS50053">
    <property type="entry name" value="UBIQUITIN_2"/>
    <property type="match status" value="1"/>
</dbReference>
<dbReference type="AlphaFoldDB" id="A0AA36NEM3"/>
<evidence type="ECO:0000256" key="1">
    <source>
        <dbReference type="SAM" id="MobiDB-lite"/>
    </source>
</evidence>
<feature type="domain" description="Ubiquitin-like" evidence="2">
    <location>
        <begin position="3"/>
        <end position="50"/>
    </location>
</feature>
<evidence type="ECO:0000259" key="2">
    <source>
        <dbReference type="PROSITE" id="PS50053"/>
    </source>
</evidence>
<sequence>MQLTVHVQTLGRKAGLITVSENDLVEKFYQQLEYTYGIPAKQQRVLYEGRDGLVDDLKPGRRLKDYALAKPARVILGKQLPPKPKGPAPDFSHWRKAKTRRARGPMGIEASRKIGRTSRVIGKEVAALSFLSTAPGHRKG</sequence>
<dbReference type="SUPFAM" id="SSF54236">
    <property type="entry name" value="Ubiquitin-like"/>
    <property type="match status" value="1"/>
</dbReference>
<feature type="region of interest" description="Disordered" evidence="1">
    <location>
        <begin position="78"/>
        <end position="113"/>
    </location>
</feature>
<dbReference type="InterPro" id="IPR000626">
    <property type="entry name" value="Ubiquitin-like_dom"/>
</dbReference>
<dbReference type="SMART" id="SM00213">
    <property type="entry name" value="UBQ"/>
    <property type="match status" value="1"/>
</dbReference>
<dbReference type="Gene3D" id="3.10.20.90">
    <property type="entry name" value="Phosphatidylinositol 3-kinase Catalytic Subunit, Chain A, domain 1"/>
    <property type="match status" value="1"/>
</dbReference>
<keyword evidence="4" id="KW-1185">Reference proteome</keyword>
<protein>
    <recommendedName>
        <fullName evidence="2">Ubiquitin-like domain-containing protein</fullName>
    </recommendedName>
</protein>
<dbReference type="EMBL" id="CAUJNA010003785">
    <property type="protein sequence ID" value="CAJ1409760.1"/>
    <property type="molecule type" value="Genomic_DNA"/>
</dbReference>
<name>A0AA36NEM3_9DINO</name>
<dbReference type="Pfam" id="PF00240">
    <property type="entry name" value="ubiquitin"/>
    <property type="match status" value="1"/>
</dbReference>